<dbReference type="GO" id="GO:0005524">
    <property type="term" value="F:ATP binding"/>
    <property type="evidence" value="ECO:0007669"/>
    <property type="project" value="UniProtKB-KW"/>
</dbReference>
<dbReference type="STRING" id="69771.A0A1V6PCG7"/>
<dbReference type="InterPro" id="IPR000330">
    <property type="entry name" value="SNF2_N"/>
</dbReference>
<reference evidence="10" key="1">
    <citation type="journal article" date="2017" name="Nat. Microbiol.">
        <title>Global analysis of biosynthetic gene clusters reveals vast potential of secondary metabolite production in Penicillium species.</title>
        <authorList>
            <person name="Nielsen J.C."/>
            <person name="Grijseels S."/>
            <person name="Prigent S."/>
            <person name="Ji B."/>
            <person name="Dainat J."/>
            <person name="Nielsen K.F."/>
            <person name="Frisvad J.C."/>
            <person name="Workman M."/>
            <person name="Nielsen J."/>
        </authorList>
    </citation>
    <scope>NUCLEOTIDE SEQUENCE [LARGE SCALE GENOMIC DNA]</scope>
    <source>
        <strain evidence="10">IBT 11843</strain>
    </source>
</reference>
<evidence type="ECO:0000256" key="6">
    <source>
        <dbReference type="SAM" id="MobiDB-lite"/>
    </source>
</evidence>
<comment type="subcellular location">
    <subcellularLocation>
        <location evidence="1">Nucleus</location>
    </subcellularLocation>
</comment>
<feature type="region of interest" description="Disordered" evidence="6">
    <location>
        <begin position="171"/>
        <end position="190"/>
    </location>
</feature>
<feature type="compositionally biased region" description="Acidic residues" evidence="6">
    <location>
        <begin position="92"/>
        <end position="101"/>
    </location>
</feature>
<feature type="region of interest" description="Disordered" evidence="6">
    <location>
        <begin position="56"/>
        <end position="155"/>
    </location>
</feature>
<organism evidence="9 10">
    <name type="scientific">Penicillium decumbens</name>
    <dbReference type="NCBI Taxonomy" id="69771"/>
    <lineage>
        <taxon>Eukaryota</taxon>
        <taxon>Fungi</taxon>
        <taxon>Dikarya</taxon>
        <taxon>Ascomycota</taxon>
        <taxon>Pezizomycotina</taxon>
        <taxon>Eurotiomycetes</taxon>
        <taxon>Eurotiomycetidae</taxon>
        <taxon>Eurotiales</taxon>
        <taxon>Aspergillaceae</taxon>
        <taxon>Penicillium</taxon>
    </lineage>
</organism>
<feature type="compositionally biased region" description="Basic residues" evidence="6">
    <location>
        <begin position="120"/>
        <end position="132"/>
    </location>
</feature>
<sequence>MADENTFNVSDSQPGIQTDSVECDLPISKDEIQALSNFVSSGGADLEMVDIRDGLSGHALDNKPVTSNPFSDLTGADSDSGSEHLSVSAATSDDESDDSSGDESTQCDDHQRISDTDLGKKKRGGKSRADKKKQKETQPPELNIEVSEEEKQRSMEVGLRTLVGRTSLTETLYPPTKDDMPELPLNHKALKPTDKDKNIIEDMLAGASATKGLEENALKPEIPISVGKNKRKALSTIAREVMKADPTADKRELYRDVNDLVAASMRFRHKPKIVDGDRVWNLNGMKKTLFHHQVDGVGWMCEREREGAIPRGGMLCDCMGLGKTFTTLACILDGRREESEGRAPTLILVPLSARRHWLRQISEGFDTKMLGLVYHWKHDSDTDLKDSPGDLKQYDIVLATHDDVRRSYPSLSILKEFRTDEEKEQWWSERFEPENYESIGLLHKVKWHRIVVDEAHEMRNYKTQLSVSIRALTGDIKWLLTGTPMFKMDFYAYFQFLKVPNFEFVENFCNKFCKYKQGDNASKMRLVDALRPFFHRKTYGSTYFCRPIVPMRESKHTLVTVEFLNIEKVIYDEILNELVKEYNSNFLSPKLQQKCILSTITQLRQFSNHFLIAQKVVKNVVHNVKSALHDETAKTEGFLDRDSSEIWGFIELLANQDLELPDSAEFQAAQEKRISKRGSSEDRIKLKRDCKQRARKYATDGDWEEYASITTKECVECLEKLKLDELWRPNKAPLESLMFPGKKRPRNITGKPGKRKARKTGGMFSRSKEDDEPAENEDKPIDWLPLLREYHLGANWLGSKMTKIRDVIQAWLREDGSNKIVIFTDFLDSQRILEIICEEEDWHYTKISGKMKPSDRDDQIQEFQTNPLYQIMLATYGTGGTAIDLTAANKCILMDGWWNMARDEQAIFRLSRIGQVRDVEFIRFIAKGTLDGQESIDVQMRHMQDFKDEMIKGIMSPTLLNMQEVAKGFVGQLGETKKDKRGCITLIRRGLDLST</sequence>
<dbReference type="Pfam" id="PF00176">
    <property type="entry name" value="SNF2-rel_dom"/>
    <property type="match status" value="1"/>
</dbReference>
<comment type="caution">
    <text evidence="9">The sequence shown here is derived from an EMBL/GenBank/DDBJ whole genome shotgun (WGS) entry which is preliminary data.</text>
</comment>
<dbReference type="Proteomes" id="UP000191522">
    <property type="component" value="Unassembled WGS sequence"/>
</dbReference>
<evidence type="ECO:0000256" key="3">
    <source>
        <dbReference type="ARBA" id="ARBA00022801"/>
    </source>
</evidence>
<dbReference type="SMART" id="SM00490">
    <property type="entry name" value="HELICc"/>
    <property type="match status" value="1"/>
</dbReference>
<dbReference type="CDD" id="cd18008">
    <property type="entry name" value="DEXDc_SHPRH-like"/>
    <property type="match status" value="1"/>
</dbReference>
<keyword evidence="2" id="KW-0547">Nucleotide-binding</keyword>
<feature type="region of interest" description="Disordered" evidence="6">
    <location>
        <begin position="1"/>
        <end position="20"/>
    </location>
</feature>
<accession>A0A1V6PCG7</accession>
<dbReference type="SMART" id="SM00487">
    <property type="entry name" value="DEXDc"/>
    <property type="match status" value="1"/>
</dbReference>
<dbReference type="PANTHER" id="PTHR45626:SF17">
    <property type="entry name" value="HELICASE-LIKE TRANSCRIPTION FACTOR"/>
    <property type="match status" value="1"/>
</dbReference>
<evidence type="ECO:0000256" key="2">
    <source>
        <dbReference type="ARBA" id="ARBA00022741"/>
    </source>
</evidence>
<evidence type="ECO:0008006" key="11">
    <source>
        <dbReference type="Google" id="ProtNLM"/>
    </source>
</evidence>
<protein>
    <recommendedName>
        <fullName evidence="11">Helicase ATP-binding domain-containing protein</fullName>
    </recommendedName>
</protein>
<keyword evidence="5" id="KW-0067">ATP-binding</keyword>
<dbReference type="InterPro" id="IPR038718">
    <property type="entry name" value="SNF2-like_sf"/>
</dbReference>
<dbReference type="InterPro" id="IPR014001">
    <property type="entry name" value="Helicase_ATP-bd"/>
</dbReference>
<keyword evidence="10" id="KW-1185">Reference proteome</keyword>
<evidence type="ECO:0000259" key="8">
    <source>
        <dbReference type="PROSITE" id="PS51194"/>
    </source>
</evidence>
<evidence type="ECO:0000313" key="10">
    <source>
        <dbReference type="Proteomes" id="UP000191522"/>
    </source>
</evidence>
<dbReference type="Gene3D" id="3.40.50.300">
    <property type="entry name" value="P-loop containing nucleotide triphosphate hydrolases"/>
    <property type="match status" value="1"/>
</dbReference>
<feature type="region of interest" description="Disordered" evidence="6">
    <location>
        <begin position="738"/>
        <end position="778"/>
    </location>
</feature>
<dbReference type="CDD" id="cd18793">
    <property type="entry name" value="SF2_C_SNF"/>
    <property type="match status" value="1"/>
</dbReference>
<dbReference type="PROSITE" id="PS00690">
    <property type="entry name" value="DEAH_ATP_HELICASE"/>
    <property type="match status" value="1"/>
</dbReference>
<dbReference type="PANTHER" id="PTHR45626">
    <property type="entry name" value="TRANSCRIPTION TERMINATION FACTOR 2-RELATED"/>
    <property type="match status" value="1"/>
</dbReference>
<dbReference type="GO" id="GO:0016787">
    <property type="term" value="F:hydrolase activity"/>
    <property type="evidence" value="ECO:0007669"/>
    <property type="project" value="UniProtKB-KW"/>
</dbReference>
<dbReference type="GO" id="GO:0008094">
    <property type="term" value="F:ATP-dependent activity, acting on DNA"/>
    <property type="evidence" value="ECO:0007669"/>
    <property type="project" value="TreeGrafter"/>
</dbReference>
<dbReference type="InterPro" id="IPR049730">
    <property type="entry name" value="SNF2/RAD54-like_C"/>
</dbReference>
<feature type="domain" description="Helicase C-terminal" evidence="8">
    <location>
        <begin position="803"/>
        <end position="966"/>
    </location>
</feature>
<evidence type="ECO:0000256" key="1">
    <source>
        <dbReference type="ARBA" id="ARBA00004123"/>
    </source>
</evidence>
<dbReference type="AlphaFoldDB" id="A0A1V6PCG7"/>
<dbReference type="OrthoDB" id="1699231at2759"/>
<dbReference type="InterPro" id="IPR001650">
    <property type="entry name" value="Helicase_C-like"/>
</dbReference>
<feature type="compositionally biased region" description="Polar residues" evidence="6">
    <location>
        <begin position="64"/>
        <end position="91"/>
    </location>
</feature>
<evidence type="ECO:0000256" key="5">
    <source>
        <dbReference type="ARBA" id="ARBA00022840"/>
    </source>
</evidence>
<feature type="domain" description="Helicase ATP-binding" evidence="7">
    <location>
        <begin position="304"/>
        <end position="502"/>
    </location>
</feature>
<evidence type="ECO:0000259" key="7">
    <source>
        <dbReference type="PROSITE" id="PS51192"/>
    </source>
</evidence>
<feature type="compositionally biased region" description="Basic residues" evidence="6">
    <location>
        <begin position="741"/>
        <end position="759"/>
    </location>
</feature>
<dbReference type="SUPFAM" id="SSF52540">
    <property type="entry name" value="P-loop containing nucleoside triphosphate hydrolases"/>
    <property type="match status" value="2"/>
</dbReference>
<dbReference type="EMBL" id="MDYL01000009">
    <property type="protein sequence ID" value="OQD74738.1"/>
    <property type="molecule type" value="Genomic_DNA"/>
</dbReference>
<evidence type="ECO:0000313" key="9">
    <source>
        <dbReference type="EMBL" id="OQD74738.1"/>
    </source>
</evidence>
<dbReference type="GO" id="GO:0005634">
    <property type="term" value="C:nucleus"/>
    <property type="evidence" value="ECO:0007669"/>
    <property type="project" value="UniProtKB-SubCell"/>
</dbReference>
<dbReference type="InterPro" id="IPR027417">
    <property type="entry name" value="P-loop_NTPase"/>
</dbReference>
<keyword evidence="3" id="KW-0378">Hydrolase</keyword>
<name>A0A1V6PCG7_PENDC</name>
<dbReference type="GO" id="GO:0004386">
    <property type="term" value="F:helicase activity"/>
    <property type="evidence" value="ECO:0007669"/>
    <property type="project" value="UniProtKB-KW"/>
</dbReference>
<dbReference type="PROSITE" id="PS51194">
    <property type="entry name" value="HELICASE_CTER"/>
    <property type="match status" value="1"/>
</dbReference>
<dbReference type="Pfam" id="PF00271">
    <property type="entry name" value="Helicase_C"/>
    <property type="match status" value="1"/>
</dbReference>
<dbReference type="PROSITE" id="PS51192">
    <property type="entry name" value="HELICASE_ATP_BIND_1"/>
    <property type="match status" value="1"/>
</dbReference>
<feature type="compositionally biased region" description="Basic and acidic residues" evidence="6">
    <location>
        <begin position="107"/>
        <end position="119"/>
    </location>
</feature>
<keyword evidence="4" id="KW-0347">Helicase</keyword>
<dbReference type="InterPro" id="IPR050628">
    <property type="entry name" value="SNF2_RAD54_helicase_TF"/>
</dbReference>
<dbReference type="InterPro" id="IPR002464">
    <property type="entry name" value="DNA/RNA_helicase_DEAH_CS"/>
</dbReference>
<proteinExistence type="predicted"/>
<dbReference type="Gene3D" id="3.40.50.10810">
    <property type="entry name" value="Tandem AAA-ATPase domain"/>
    <property type="match status" value="1"/>
</dbReference>
<evidence type="ECO:0000256" key="4">
    <source>
        <dbReference type="ARBA" id="ARBA00022806"/>
    </source>
</evidence>
<dbReference type="GO" id="GO:0006281">
    <property type="term" value="P:DNA repair"/>
    <property type="evidence" value="ECO:0007669"/>
    <property type="project" value="TreeGrafter"/>
</dbReference>
<gene>
    <name evidence="9" type="ORF">PENDEC_c009G00043</name>
</gene>